<proteinExistence type="predicted"/>
<dbReference type="AlphaFoldDB" id="A0A168PXA0"/>
<organism evidence="1">
    <name type="scientific">Absidia glauca</name>
    <name type="common">Pin mould</name>
    <dbReference type="NCBI Taxonomy" id="4829"/>
    <lineage>
        <taxon>Eukaryota</taxon>
        <taxon>Fungi</taxon>
        <taxon>Fungi incertae sedis</taxon>
        <taxon>Mucoromycota</taxon>
        <taxon>Mucoromycotina</taxon>
        <taxon>Mucoromycetes</taxon>
        <taxon>Mucorales</taxon>
        <taxon>Cunninghamellaceae</taxon>
        <taxon>Absidia</taxon>
    </lineage>
</organism>
<reference evidence="1" key="1">
    <citation type="submission" date="2016-04" db="EMBL/GenBank/DDBJ databases">
        <authorList>
            <person name="Evans L.H."/>
            <person name="Alamgir A."/>
            <person name="Owens N."/>
            <person name="Weber N.D."/>
            <person name="Virtaneva K."/>
            <person name="Barbian K."/>
            <person name="Babar A."/>
            <person name="Rosenke K."/>
        </authorList>
    </citation>
    <scope>NUCLEOTIDE SEQUENCE [LARGE SCALE GENOMIC DNA]</scope>
    <source>
        <strain evidence="1">CBS 101.48</strain>
    </source>
</reference>
<sequence length="124" mass="14146">MDVKGVVDSEIRKYKVSKSLLAEYASNMRGFRTTLMTAVKNQVSKYDFKRGLDKPADDDACDDMLAYINVAGRFMHKNFDVKEPIFSSDFFLNIYSLVYLNKHAHDPRLVFADTCAPSMCLLLC</sequence>
<evidence type="ECO:0000313" key="2">
    <source>
        <dbReference type="Proteomes" id="UP000078561"/>
    </source>
</evidence>
<protein>
    <submittedName>
        <fullName evidence="1">Uncharacterized protein</fullName>
    </submittedName>
</protein>
<feature type="non-terminal residue" evidence="1">
    <location>
        <position position="124"/>
    </location>
</feature>
<gene>
    <name evidence="1" type="primary">ABSGL_08956.1 scaffold 10600</name>
</gene>
<dbReference type="InParanoid" id="A0A168PXA0"/>
<name>A0A168PXA0_ABSGL</name>
<dbReference type="Proteomes" id="UP000078561">
    <property type="component" value="Unassembled WGS sequence"/>
</dbReference>
<evidence type="ECO:0000313" key="1">
    <source>
        <dbReference type="EMBL" id="SAM03138.1"/>
    </source>
</evidence>
<dbReference type="EMBL" id="LT554054">
    <property type="protein sequence ID" value="SAM03138.1"/>
    <property type="molecule type" value="Genomic_DNA"/>
</dbReference>
<keyword evidence="2" id="KW-1185">Reference proteome</keyword>
<accession>A0A168PXA0</accession>